<reference evidence="2" key="1">
    <citation type="submission" date="2014-11" db="EMBL/GenBank/DDBJ databases">
        <authorList>
            <person name="Amaro Gonzalez C."/>
        </authorList>
    </citation>
    <scope>NUCLEOTIDE SEQUENCE</scope>
</reference>
<sequence>MQATNQQLGVRCLAQGHFDTPRPGD</sequence>
<accession>A0A0E9XZ14</accession>
<evidence type="ECO:0000256" key="1">
    <source>
        <dbReference type="SAM" id="MobiDB-lite"/>
    </source>
</evidence>
<proteinExistence type="predicted"/>
<reference evidence="2" key="2">
    <citation type="journal article" date="2015" name="Fish Shellfish Immunol.">
        <title>Early steps in the European eel (Anguilla anguilla)-Vibrio vulnificus interaction in the gills: Role of the RtxA13 toxin.</title>
        <authorList>
            <person name="Callol A."/>
            <person name="Pajuelo D."/>
            <person name="Ebbesson L."/>
            <person name="Teles M."/>
            <person name="MacKenzie S."/>
            <person name="Amaro C."/>
        </authorList>
    </citation>
    <scope>NUCLEOTIDE SEQUENCE</scope>
</reference>
<dbReference type="EMBL" id="GBXM01000610">
    <property type="protein sequence ID" value="JAI07968.1"/>
    <property type="molecule type" value="Transcribed_RNA"/>
</dbReference>
<evidence type="ECO:0000313" key="2">
    <source>
        <dbReference type="EMBL" id="JAI07968.1"/>
    </source>
</evidence>
<dbReference type="AlphaFoldDB" id="A0A0E9XZ14"/>
<protein>
    <submittedName>
        <fullName evidence="2">Uncharacterized protein</fullName>
    </submittedName>
</protein>
<feature type="region of interest" description="Disordered" evidence="1">
    <location>
        <begin position="1"/>
        <end position="25"/>
    </location>
</feature>
<organism evidence="2">
    <name type="scientific">Anguilla anguilla</name>
    <name type="common">European freshwater eel</name>
    <name type="synonym">Muraena anguilla</name>
    <dbReference type="NCBI Taxonomy" id="7936"/>
    <lineage>
        <taxon>Eukaryota</taxon>
        <taxon>Metazoa</taxon>
        <taxon>Chordata</taxon>
        <taxon>Craniata</taxon>
        <taxon>Vertebrata</taxon>
        <taxon>Euteleostomi</taxon>
        <taxon>Actinopterygii</taxon>
        <taxon>Neopterygii</taxon>
        <taxon>Teleostei</taxon>
        <taxon>Anguilliformes</taxon>
        <taxon>Anguillidae</taxon>
        <taxon>Anguilla</taxon>
    </lineage>
</organism>
<name>A0A0E9XZ14_ANGAN</name>